<sequence>MSVAIEPDREQASGVYLADHHRFDRGRIVQVWSIVDKAAIEARLEQ</sequence>
<name>A0ABU0S6A7_9HYPH</name>
<dbReference type="Proteomes" id="UP001237780">
    <property type="component" value="Unassembled WGS sequence"/>
</dbReference>
<dbReference type="EMBL" id="JAUSZT010000002">
    <property type="protein sequence ID" value="MDQ0996287.1"/>
    <property type="molecule type" value="Genomic_DNA"/>
</dbReference>
<evidence type="ECO:0000313" key="2">
    <source>
        <dbReference type="Proteomes" id="UP001237780"/>
    </source>
</evidence>
<keyword evidence="2" id="KW-1185">Reference proteome</keyword>
<evidence type="ECO:0000313" key="1">
    <source>
        <dbReference type="EMBL" id="MDQ0996287.1"/>
    </source>
</evidence>
<organism evidence="1 2">
    <name type="scientific">Phyllobacterium ifriqiyense</name>
    <dbReference type="NCBI Taxonomy" id="314238"/>
    <lineage>
        <taxon>Bacteria</taxon>
        <taxon>Pseudomonadati</taxon>
        <taxon>Pseudomonadota</taxon>
        <taxon>Alphaproteobacteria</taxon>
        <taxon>Hyphomicrobiales</taxon>
        <taxon>Phyllobacteriaceae</taxon>
        <taxon>Phyllobacterium</taxon>
    </lineage>
</organism>
<dbReference type="RefSeq" id="WP_307278609.1">
    <property type="nucleotide sequence ID" value="NZ_JAUSZT010000002.1"/>
</dbReference>
<proteinExistence type="predicted"/>
<reference evidence="1 2" key="1">
    <citation type="submission" date="2023-07" db="EMBL/GenBank/DDBJ databases">
        <title>Comparative genomics of wheat-associated soil bacteria to identify genetic determinants of phenazine resistance.</title>
        <authorList>
            <person name="Mouncey N."/>
        </authorList>
    </citation>
    <scope>NUCLEOTIDE SEQUENCE [LARGE SCALE GENOMIC DNA]</scope>
    <source>
        <strain evidence="1 2">W4I11</strain>
    </source>
</reference>
<accession>A0ABU0S6A7</accession>
<protein>
    <submittedName>
        <fullName evidence="1">Ester cyclase</fullName>
    </submittedName>
</protein>
<comment type="caution">
    <text evidence="1">The sequence shown here is derived from an EMBL/GenBank/DDBJ whole genome shotgun (WGS) entry which is preliminary data.</text>
</comment>
<gene>
    <name evidence="1" type="ORF">QFZ34_001464</name>
</gene>